<dbReference type="PROSITE" id="PS00687">
    <property type="entry name" value="ALDEHYDE_DEHYDR_GLU"/>
    <property type="match status" value="1"/>
</dbReference>
<dbReference type="SUPFAM" id="SSF53720">
    <property type="entry name" value="ALDH-like"/>
    <property type="match status" value="1"/>
</dbReference>
<dbReference type="RefSeq" id="WP_153117307.1">
    <property type="nucleotide sequence ID" value="NZ_JACIGE010000009.1"/>
</dbReference>
<feature type="active site" evidence="5">
    <location>
        <position position="264"/>
    </location>
</feature>
<dbReference type="InterPro" id="IPR016163">
    <property type="entry name" value="Ald_DH_C"/>
</dbReference>
<dbReference type="GO" id="GO:0005737">
    <property type="term" value="C:cytoplasm"/>
    <property type="evidence" value="ECO:0007669"/>
    <property type="project" value="TreeGrafter"/>
</dbReference>
<dbReference type="EMBL" id="JACIGE010000009">
    <property type="protein sequence ID" value="MBB4248081.1"/>
    <property type="molecule type" value="Genomic_DNA"/>
</dbReference>
<dbReference type="Proteomes" id="UP000587070">
    <property type="component" value="Unassembled WGS sequence"/>
</dbReference>
<reference evidence="9 10" key="1">
    <citation type="submission" date="2020-08" db="EMBL/GenBank/DDBJ databases">
        <title>Genome sequencing of Purple Non-Sulfur Bacteria from various extreme environments.</title>
        <authorList>
            <person name="Mayer M."/>
        </authorList>
    </citation>
    <scope>NUCLEOTIDE SEQUENCE [LARGE SCALE GENOMIC DNA]</scope>
    <source>
        <strain evidence="9 10">2761</strain>
    </source>
</reference>
<proteinExistence type="inferred from homology"/>
<evidence type="ECO:0000313" key="10">
    <source>
        <dbReference type="Proteomes" id="UP000587070"/>
    </source>
</evidence>
<dbReference type="GO" id="GO:0004029">
    <property type="term" value="F:aldehyde dehydrogenase (NAD+) activity"/>
    <property type="evidence" value="ECO:0007669"/>
    <property type="project" value="TreeGrafter"/>
</dbReference>
<evidence type="ECO:0000256" key="2">
    <source>
        <dbReference type="ARBA" id="ARBA00023002"/>
    </source>
</evidence>
<dbReference type="InterPro" id="IPR012394">
    <property type="entry name" value="Aldehyde_DH_NAD(P)"/>
</dbReference>
<keyword evidence="10" id="KW-1185">Reference proteome</keyword>
<dbReference type="InterPro" id="IPR016161">
    <property type="entry name" value="Ald_DH/histidinol_DH"/>
</dbReference>
<dbReference type="CDD" id="cd07133">
    <property type="entry name" value="ALDH_CALDH_CalB"/>
    <property type="match status" value="1"/>
</dbReference>
<dbReference type="OrthoDB" id="6187633at2"/>
<feature type="active site" evidence="5 6">
    <location>
        <position position="230"/>
    </location>
</feature>
<evidence type="ECO:0000256" key="3">
    <source>
        <dbReference type="ARBA" id="ARBA00023027"/>
    </source>
</evidence>
<keyword evidence="3" id="KW-0520">NAD</keyword>
<evidence type="ECO:0000256" key="5">
    <source>
        <dbReference type="PIRSR" id="PIRSR036492-1"/>
    </source>
</evidence>
<organism evidence="9 10">
    <name type="scientific">Rhodocyclus tenuis</name>
    <name type="common">Rhodospirillum tenue</name>
    <dbReference type="NCBI Taxonomy" id="1066"/>
    <lineage>
        <taxon>Bacteria</taxon>
        <taxon>Pseudomonadati</taxon>
        <taxon>Pseudomonadota</taxon>
        <taxon>Betaproteobacteria</taxon>
        <taxon>Rhodocyclales</taxon>
        <taxon>Rhodocyclaceae</taxon>
        <taxon>Rhodocyclus</taxon>
    </lineage>
</organism>
<evidence type="ECO:0000256" key="6">
    <source>
        <dbReference type="PROSITE-ProRule" id="PRU10007"/>
    </source>
</evidence>
<dbReference type="PANTHER" id="PTHR43570:SF20">
    <property type="entry name" value="ALDEHYDE DEHYDROGENASE ALDX-RELATED"/>
    <property type="match status" value="1"/>
</dbReference>
<dbReference type="GO" id="GO:0006081">
    <property type="term" value="P:aldehyde metabolic process"/>
    <property type="evidence" value="ECO:0007669"/>
    <property type="project" value="InterPro"/>
</dbReference>
<evidence type="ECO:0000313" key="9">
    <source>
        <dbReference type="EMBL" id="MBB4248081.1"/>
    </source>
</evidence>
<comment type="caution">
    <text evidence="9">The sequence shown here is derived from an EMBL/GenBank/DDBJ whole genome shotgun (WGS) entry which is preliminary data.</text>
</comment>
<dbReference type="AlphaFoldDB" id="A0A840G9E0"/>
<evidence type="ECO:0000259" key="8">
    <source>
        <dbReference type="Pfam" id="PF00171"/>
    </source>
</evidence>
<comment type="similarity">
    <text evidence="1 4 7">Belongs to the aldehyde dehydrogenase family.</text>
</comment>
<dbReference type="Pfam" id="PF00171">
    <property type="entry name" value="Aldedh"/>
    <property type="match status" value="1"/>
</dbReference>
<name>A0A840G9E0_RHOTE</name>
<keyword evidence="2 4" id="KW-0560">Oxidoreductase</keyword>
<feature type="domain" description="Aldehyde dehydrogenase" evidence="8">
    <location>
        <begin position="42"/>
        <end position="455"/>
    </location>
</feature>
<dbReference type="InterPro" id="IPR016162">
    <property type="entry name" value="Ald_DH_N"/>
</dbReference>
<dbReference type="Gene3D" id="3.40.605.10">
    <property type="entry name" value="Aldehyde Dehydrogenase, Chain A, domain 1"/>
    <property type="match status" value="1"/>
</dbReference>
<protein>
    <recommendedName>
        <fullName evidence="4">Aldehyde dehydrogenase</fullName>
    </recommendedName>
</protein>
<dbReference type="FunFam" id="3.40.309.10:FF:000003">
    <property type="entry name" value="Aldehyde dehydrogenase"/>
    <property type="match status" value="1"/>
</dbReference>
<dbReference type="InterPro" id="IPR029510">
    <property type="entry name" value="Ald_DH_CS_GLU"/>
</dbReference>
<dbReference type="Gene3D" id="3.40.309.10">
    <property type="entry name" value="Aldehyde Dehydrogenase, Chain A, domain 2"/>
    <property type="match status" value="1"/>
</dbReference>
<evidence type="ECO:0000256" key="1">
    <source>
        <dbReference type="ARBA" id="ARBA00009986"/>
    </source>
</evidence>
<evidence type="ECO:0000256" key="7">
    <source>
        <dbReference type="RuleBase" id="RU003345"/>
    </source>
</evidence>
<sequence length="484" mass="52559">MNTPVSPDVAAAAADSVAAAATLGERFARLHAASRADPFPDLAARDRRLARLETLLADHAEALADAVSRDFGHRSPAETRLAELFPSREAIRQARRELRGWLRPQSRSTSFWFLPGRSEVRWQPLGAVGIIVPWNYPIFLAVGPLVGALAAGNRALVKMSEFTPATARLFAELIAKNFADDEVAVVEGDASVAQEFSQLPFDHLLFTGATSVGRLVMRAAAANLTPVTLELGGKSPAIIGPEANFARAVERIVVGKCLNAGQTCIAPDYVLLPQGREQEFVEAARQVVARCYPDLATTPDYSSIINERHYARLTGYLDEALVQGVEVVPLAPGVAADPARRRLPPVLLLKVADSMRVMQDEIFGPILPLIPYRDFDEAIAFVNARPRPLALYLFDAEGARVERLLERTVAGGVTINDTLLHIAQDDLPFGGVGPSGIGAYHGRAGFETFSHRKSVFRQSGVNGVGLFKPPYGRLFERLLAFLMR</sequence>
<dbReference type="PANTHER" id="PTHR43570">
    <property type="entry name" value="ALDEHYDE DEHYDROGENASE"/>
    <property type="match status" value="1"/>
</dbReference>
<dbReference type="PIRSF" id="PIRSF036492">
    <property type="entry name" value="ALDH"/>
    <property type="match status" value="1"/>
</dbReference>
<accession>A0A840G9E0</accession>
<evidence type="ECO:0000256" key="4">
    <source>
        <dbReference type="PIRNR" id="PIRNR036492"/>
    </source>
</evidence>
<dbReference type="InterPro" id="IPR015590">
    <property type="entry name" value="Aldehyde_DH_dom"/>
</dbReference>
<gene>
    <name evidence="9" type="ORF">GGD90_002472</name>
</gene>